<reference evidence="3" key="1">
    <citation type="journal article" date="2020" name="Phytopathology">
        <title>Genome Sequence Resources of Colletotrichum truncatum, C. plurivorum, C. musicola, and C. sojae: Four Species Pathogenic to Soybean (Glycine max).</title>
        <authorList>
            <person name="Rogerio F."/>
            <person name="Boufleur T.R."/>
            <person name="Ciampi-Guillardi M."/>
            <person name="Sukno S.A."/>
            <person name="Thon M.R."/>
            <person name="Massola Junior N.S."/>
            <person name="Baroncelli R."/>
        </authorList>
    </citation>
    <scope>NUCLEOTIDE SEQUENCE</scope>
    <source>
        <strain evidence="3">LFN0074</strain>
    </source>
</reference>
<gene>
    <name evidence="3" type="ORF">CMUS01_05810</name>
</gene>
<evidence type="ECO:0000313" key="4">
    <source>
        <dbReference type="Proteomes" id="UP000639643"/>
    </source>
</evidence>
<feature type="compositionally biased region" description="Basic and acidic residues" evidence="1">
    <location>
        <begin position="402"/>
        <end position="419"/>
    </location>
</feature>
<protein>
    <submittedName>
        <fullName evidence="3">Uncharacterized protein</fullName>
    </submittedName>
</protein>
<feature type="transmembrane region" description="Helical" evidence="2">
    <location>
        <begin position="43"/>
        <end position="65"/>
    </location>
</feature>
<evidence type="ECO:0000313" key="3">
    <source>
        <dbReference type="EMBL" id="KAF6835359.1"/>
    </source>
</evidence>
<evidence type="ECO:0000256" key="2">
    <source>
        <dbReference type="SAM" id="Phobius"/>
    </source>
</evidence>
<organism evidence="3 4">
    <name type="scientific">Colletotrichum musicola</name>
    <dbReference type="NCBI Taxonomy" id="2175873"/>
    <lineage>
        <taxon>Eukaryota</taxon>
        <taxon>Fungi</taxon>
        <taxon>Dikarya</taxon>
        <taxon>Ascomycota</taxon>
        <taxon>Pezizomycotina</taxon>
        <taxon>Sordariomycetes</taxon>
        <taxon>Hypocreomycetidae</taxon>
        <taxon>Glomerellales</taxon>
        <taxon>Glomerellaceae</taxon>
        <taxon>Colletotrichum</taxon>
        <taxon>Colletotrichum orchidearum species complex</taxon>
    </lineage>
</organism>
<dbReference type="AlphaFoldDB" id="A0A8H6KPJ5"/>
<sequence>MPSASTSEELASQWMNPSDVSTILFVLGGDIVQKAFTQGSGKAYVPVCFSFGCAAYAFIGLVGIIGDGRLLSPPDYACKVLNLESGYLRESKNFVLGRLLRDMEAIENRKASVNDDDDYPLKISVFHATFNDRGMTEFSWSRIHLIGFAVTILQLILAVIPVIVNGSWNVILITAIGTALVQWIGNLPQWRAEKLPNRQRSSQIYALTSGNGSRDVMVILGYGRCLDLEALATMPSPRDGRPWEKFLRLSRPRAAYSKEPGVLRRNTMKRKAKRSSVWPFQGVPIGFMITQATFIVTCVLWLLLLINVSASTTLPETWCLLGVGALGMFQNAWLAAAEMAPELRNIPLKHVEMIKGRKVMDVIMDFHYTYGCGKPLLEEFFPGTLRREEDAWWNEEFEEYENERRQDPTRSRPRRDDSRLFPRFNYRGTQIEMADRESCFVAEDTSNRGAEQDLGYERRASGSGHTVLVSGAREEMIVGTNLEERERGNTEVYESLGEMISARPATFASRGSSLV</sequence>
<evidence type="ECO:0000256" key="1">
    <source>
        <dbReference type="SAM" id="MobiDB-lite"/>
    </source>
</evidence>
<accession>A0A8H6KPJ5</accession>
<feature type="transmembrane region" description="Helical" evidence="2">
    <location>
        <begin position="278"/>
        <end position="306"/>
    </location>
</feature>
<dbReference type="EMBL" id="WIGM01000179">
    <property type="protein sequence ID" value="KAF6835359.1"/>
    <property type="molecule type" value="Genomic_DNA"/>
</dbReference>
<name>A0A8H6KPJ5_9PEZI</name>
<feature type="transmembrane region" description="Helical" evidence="2">
    <location>
        <begin position="318"/>
        <end position="336"/>
    </location>
</feature>
<keyword evidence="2" id="KW-1133">Transmembrane helix</keyword>
<comment type="caution">
    <text evidence="3">The sequence shown here is derived from an EMBL/GenBank/DDBJ whole genome shotgun (WGS) entry which is preliminary data.</text>
</comment>
<feature type="transmembrane region" description="Helical" evidence="2">
    <location>
        <begin position="170"/>
        <end position="190"/>
    </location>
</feature>
<keyword evidence="4" id="KW-1185">Reference proteome</keyword>
<keyword evidence="2" id="KW-0472">Membrane</keyword>
<feature type="region of interest" description="Disordered" evidence="1">
    <location>
        <begin position="399"/>
        <end position="419"/>
    </location>
</feature>
<dbReference type="Proteomes" id="UP000639643">
    <property type="component" value="Unassembled WGS sequence"/>
</dbReference>
<dbReference type="OrthoDB" id="1937642at2759"/>
<feature type="transmembrane region" description="Helical" evidence="2">
    <location>
        <begin position="143"/>
        <end position="164"/>
    </location>
</feature>
<keyword evidence="2" id="KW-0812">Transmembrane</keyword>
<proteinExistence type="predicted"/>